<keyword evidence="2" id="KW-1185">Reference proteome</keyword>
<proteinExistence type="predicted"/>
<reference evidence="1" key="1">
    <citation type="journal article" date="2023" name="Insect Mol. Biol.">
        <title>Genome sequencing provides insights into the evolution of gene families encoding plant cell wall-degrading enzymes in longhorned beetles.</title>
        <authorList>
            <person name="Shin N.R."/>
            <person name="Okamura Y."/>
            <person name="Kirsch R."/>
            <person name="Pauchet Y."/>
        </authorList>
    </citation>
    <scope>NUCLEOTIDE SEQUENCE</scope>
    <source>
        <strain evidence="1">RBIC_L_NR</strain>
    </source>
</reference>
<evidence type="ECO:0000313" key="1">
    <source>
        <dbReference type="EMBL" id="KAJ8927605.1"/>
    </source>
</evidence>
<name>A0AAV8WN62_9CUCU</name>
<accession>A0AAV8WN62</accession>
<dbReference type="Proteomes" id="UP001162156">
    <property type="component" value="Unassembled WGS sequence"/>
</dbReference>
<organism evidence="1 2">
    <name type="scientific">Rhamnusium bicolor</name>
    <dbReference type="NCBI Taxonomy" id="1586634"/>
    <lineage>
        <taxon>Eukaryota</taxon>
        <taxon>Metazoa</taxon>
        <taxon>Ecdysozoa</taxon>
        <taxon>Arthropoda</taxon>
        <taxon>Hexapoda</taxon>
        <taxon>Insecta</taxon>
        <taxon>Pterygota</taxon>
        <taxon>Neoptera</taxon>
        <taxon>Endopterygota</taxon>
        <taxon>Coleoptera</taxon>
        <taxon>Polyphaga</taxon>
        <taxon>Cucujiformia</taxon>
        <taxon>Chrysomeloidea</taxon>
        <taxon>Cerambycidae</taxon>
        <taxon>Lepturinae</taxon>
        <taxon>Rhagiini</taxon>
        <taxon>Rhamnusium</taxon>
    </lineage>
</organism>
<gene>
    <name evidence="1" type="ORF">NQ314_019913</name>
</gene>
<sequence>MIIQNVLADVITNQLKQQIKDKKVSVLLDEATDASNKKLLCILIKFIHGNEIKTHLGLKEVDCDHGIAKGLYALLKQSLTEFNIESKNVVGYCANNASVMMGSKESVKQYL</sequence>
<dbReference type="PANTHER" id="PTHR45749">
    <property type="match status" value="1"/>
</dbReference>
<protein>
    <recommendedName>
        <fullName evidence="3">DUF4371 domain-containing protein</fullName>
    </recommendedName>
</protein>
<dbReference type="AlphaFoldDB" id="A0AAV8WN62"/>
<comment type="caution">
    <text evidence="1">The sequence shown here is derived from an EMBL/GenBank/DDBJ whole genome shotgun (WGS) entry which is preliminary data.</text>
</comment>
<evidence type="ECO:0000313" key="2">
    <source>
        <dbReference type="Proteomes" id="UP001162156"/>
    </source>
</evidence>
<evidence type="ECO:0008006" key="3">
    <source>
        <dbReference type="Google" id="ProtNLM"/>
    </source>
</evidence>
<dbReference type="PANTHER" id="PTHR45749:SF21">
    <property type="entry name" value="DUF4371 DOMAIN-CONTAINING PROTEIN"/>
    <property type="match status" value="1"/>
</dbReference>
<dbReference type="EMBL" id="JANEYF010005587">
    <property type="protein sequence ID" value="KAJ8927605.1"/>
    <property type="molecule type" value="Genomic_DNA"/>
</dbReference>